<evidence type="ECO:0000313" key="3">
    <source>
        <dbReference type="Proteomes" id="UP001293593"/>
    </source>
</evidence>
<gene>
    <name evidence="2" type="ORF">QN277_019435</name>
</gene>
<reference evidence="2" key="1">
    <citation type="submission" date="2023-10" db="EMBL/GenBank/DDBJ databases">
        <title>Chromosome-level genome of the transformable northern wattle, Acacia crassicarpa.</title>
        <authorList>
            <person name="Massaro I."/>
            <person name="Sinha N.R."/>
            <person name="Poethig S."/>
            <person name="Leichty A.R."/>
        </authorList>
    </citation>
    <scope>NUCLEOTIDE SEQUENCE</scope>
    <source>
        <strain evidence="2">Acra3RX</strain>
        <tissue evidence="2">Leaf</tissue>
    </source>
</reference>
<proteinExistence type="predicted"/>
<keyword evidence="3" id="KW-1185">Reference proteome</keyword>
<keyword evidence="1" id="KW-1133">Transmembrane helix</keyword>
<comment type="caution">
    <text evidence="2">The sequence shown here is derived from an EMBL/GenBank/DDBJ whole genome shotgun (WGS) entry which is preliminary data.</text>
</comment>
<dbReference type="AlphaFoldDB" id="A0AAE1MRU0"/>
<accession>A0AAE1MRU0</accession>
<feature type="transmembrane region" description="Helical" evidence="1">
    <location>
        <begin position="49"/>
        <end position="74"/>
    </location>
</feature>
<dbReference type="Proteomes" id="UP001293593">
    <property type="component" value="Unassembled WGS sequence"/>
</dbReference>
<sequence length="77" mass="8179">MVGNLRPLPRRRLNLARRIIPSLIPSAKTIHPSTPATSPFKNLVVRNSLVAAGSVFVGVNILSGCLALGGCVHFGMF</sequence>
<organism evidence="2 3">
    <name type="scientific">Acacia crassicarpa</name>
    <name type="common">northern wattle</name>
    <dbReference type="NCBI Taxonomy" id="499986"/>
    <lineage>
        <taxon>Eukaryota</taxon>
        <taxon>Viridiplantae</taxon>
        <taxon>Streptophyta</taxon>
        <taxon>Embryophyta</taxon>
        <taxon>Tracheophyta</taxon>
        <taxon>Spermatophyta</taxon>
        <taxon>Magnoliopsida</taxon>
        <taxon>eudicotyledons</taxon>
        <taxon>Gunneridae</taxon>
        <taxon>Pentapetalae</taxon>
        <taxon>rosids</taxon>
        <taxon>fabids</taxon>
        <taxon>Fabales</taxon>
        <taxon>Fabaceae</taxon>
        <taxon>Caesalpinioideae</taxon>
        <taxon>mimosoid clade</taxon>
        <taxon>Acacieae</taxon>
        <taxon>Acacia</taxon>
    </lineage>
</organism>
<evidence type="ECO:0000313" key="2">
    <source>
        <dbReference type="EMBL" id="KAK4270656.1"/>
    </source>
</evidence>
<name>A0AAE1MRU0_9FABA</name>
<protein>
    <submittedName>
        <fullName evidence="2">Uncharacterized protein</fullName>
    </submittedName>
</protein>
<keyword evidence="1" id="KW-0472">Membrane</keyword>
<dbReference type="EMBL" id="JAWXYG010000005">
    <property type="protein sequence ID" value="KAK4270656.1"/>
    <property type="molecule type" value="Genomic_DNA"/>
</dbReference>
<keyword evidence="1" id="KW-0812">Transmembrane</keyword>
<evidence type="ECO:0000256" key="1">
    <source>
        <dbReference type="SAM" id="Phobius"/>
    </source>
</evidence>